<dbReference type="InterPro" id="IPR036866">
    <property type="entry name" value="RibonucZ/Hydroxyglut_hydro"/>
</dbReference>
<dbReference type="PANTHER" id="PTHR30619:SF1">
    <property type="entry name" value="RECOMBINATION PROTEIN 2"/>
    <property type="match status" value="1"/>
</dbReference>
<evidence type="ECO:0008006" key="3">
    <source>
        <dbReference type="Google" id="ProtNLM"/>
    </source>
</evidence>
<organism evidence="1 2">
    <name type="scientific">Chitinophaga pinensis (strain ATCC 43595 / DSM 2588 / LMG 13176 / NBRC 15968 / NCIMB 11800 / UQM 2034)</name>
    <dbReference type="NCBI Taxonomy" id="485918"/>
    <lineage>
        <taxon>Bacteria</taxon>
        <taxon>Pseudomonadati</taxon>
        <taxon>Bacteroidota</taxon>
        <taxon>Chitinophagia</taxon>
        <taxon>Chitinophagales</taxon>
        <taxon>Chitinophagaceae</taxon>
        <taxon>Chitinophaga</taxon>
    </lineage>
</organism>
<dbReference type="Gene3D" id="3.60.15.10">
    <property type="entry name" value="Ribonuclease Z/Hydroxyacylglutathione hydrolase-like"/>
    <property type="match status" value="1"/>
</dbReference>
<evidence type="ECO:0000313" key="1">
    <source>
        <dbReference type="EMBL" id="ACU64147.1"/>
    </source>
</evidence>
<gene>
    <name evidence="1" type="ordered locus">Cpin_6746</name>
</gene>
<dbReference type="OrthoDB" id="9761531at2"/>
<reference evidence="2" key="1">
    <citation type="submission" date="2009-08" db="EMBL/GenBank/DDBJ databases">
        <title>The complete genome of Chitinophaga pinensis DSM 2588.</title>
        <authorList>
            <consortium name="US DOE Joint Genome Institute (JGI-PGF)"/>
            <person name="Lucas S."/>
            <person name="Copeland A."/>
            <person name="Lapidus A."/>
            <person name="Glavina del Rio T."/>
            <person name="Dalin E."/>
            <person name="Tice H."/>
            <person name="Bruce D."/>
            <person name="Goodwin L."/>
            <person name="Pitluck S."/>
            <person name="Kyrpides N."/>
            <person name="Mavromatis K."/>
            <person name="Ivanova N."/>
            <person name="Mikhailova N."/>
            <person name="Sims D."/>
            <person name="Meinche L."/>
            <person name="Brettin T."/>
            <person name="Detter J.C."/>
            <person name="Han C."/>
            <person name="Larimer F."/>
            <person name="Land M."/>
            <person name="Hauser L."/>
            <person name="Markowitz V."/>
            <person name="Cheng J.-F."/>
            <person name="Hugenholtz P."/>
            <person name="Woyke T."/>
            <person name="Wu D."/>
            <person name="Spring S."/>
            <person name="Klenk H.-P."/>
            <person name="Eisen J.A."/>
        </authorList>
    </citation>
    <scope>NUCLEOTIDE SEQUENCE [LARGE SCALE GENOMIC DNA]</scope>
    <source>
        <strain evidence="2">ATCC 43595 / DSM 2588 / LMG 13176 / NBRC 15968 / NCIMB 11800 / UQM 2034</strain>
    </source>
</reference>
<reference evidence="1 2" key="2">
    <citation type="journal article" date="2010" name="Stand. Genomic Sci.">
        <title>Complete genome sequence of Chitinophaga pinensis type strain (UQM 2034).</title>
        <authorList>
            <person name="Glavina Del Rio T."/>
            <person name="Abt B."/>
            <person name="Spring S."/>
            <person name="Lapidus A."/>
            <person name="Nolan M."/>
            <person name="Tice H."/>
            <person name="Copeland A."/>
            <person name="Cheng J.F."/>
            <person name="Chen F."/>
            <person name="Bruce D."/>
            <person name="Goodwin L."/>
            <person name="Pitluck S."/>
            <person name="Ivanova N."/>
            <person name="Mavromatis K."/>
            <person name="Mikhailova N."/>
            <person name="Pati A."/>
            <person name="Chen A."/>
            <person name="Palaniappan K."/>
            <person name="Land M."/>
            <person name="Hauser L."/>
            <person name="Chang Y.J."/>
            <person name="Jeffries C.D."/>
            <person name="Chain P."/>
            <person name="Saunders E."/>
            <person name="Detter J.C."/>
            <person name="Brettin T."/>
            <person name="Rohde M."/>
            <person name="Goker M."/>
            <person name="Bristow J."/>
            <person name="Eisen J.A."/>
            <person name="Markowitz V."/>
            <person name="Hugenholtz P."/>
            <person name="Kyrpides N.C."/>
            <person name="Klenk H.P."/>
            <person name="Lucas S."/>
        </authorList>
    </citation>
    <scope>NUCLEOTIDE SEQUENCE [LARGE SCALE GENOMIC DNA]</scope>
    <source>
        <strain evidence="2">ATCC 43595 / DSM 2588 / LMG 13176 / NBRC 15968 / NCIMB 11800 / UQM 2034</strain>
    </source>
</reference>
<evidence type="ECO:0000313" key="2">
    <source>
        <dbReference type="Proteomes" id="UP000002215"/>
    </source>
</evidence>
<proteinExistence type="predicted"/>
<dbReference type="EMBL" id="CP001699">
    <property type="protein sequence ID" value="ACU64147.1"/>
    <property type="molecule type" value="Genomic_DNA"/>
</dbReference>
<name>A0A979GU17_CHIPD</name>
<accession>A0A979GU17</accession>
<dbReference type="PANTHER" id="PTHR30619">
    <property type="entry name" value="DNA INTERNALIZATION/COMPETENCE PROTEIN COMEC/REC2"/>
    <property type="match status" value="1"/>
</dbReference>
<dbReference type="Proteomes" id="UP000002215">
    <property type="component" value="Chromosome"/>
</dbReference>
<dbReference type="SUPFAM" id="SSF56281">
    <property type="entry name" value="Metallo-hydrolase/oxidoreductase"/>
    <property type="match status" value="1"/>
</dbReference>
<dbReference type="RefSeq" id="WP_012794310.1">
    <property type="nucleotide sequence ID" value="NC_013132.1"/>
</dbReference>
<dbReference type="KEGG" id="cpi:Cpin_6746"/>
<dbReference type="AlphaFoldDB" id="A0A979GU17"/>
<protein>
    <recommendedName>
        <fullName evidence="3">MBL fold metallo-hydrolase</fullName>
    </recommendedName>
</protein>
<dbReference type="InterPro" id="IPR052159">
    <property type="entry name" value="Competence_DNA_uptake"/>
</dbReference>
<sequence>MIQLTSFHKSTVIILLCFVIMQYGKAQTLTPWNKGNLDIHFINTGRGDCAFMIMPDGTTMLIDAGELNPVDARTRSARTVPLQPDTSQQAYAWIADYIKAVNPYAWIDYAMITHFHDDHFGGMYKTAPAAASGKYYLTGITGVGDRIPIRKLVDRGYPDYNYPIDLRKEIAKDVQQEDAELQQMANYIHFIDYQVATQGMKAERFKTGSKEQFVLIKDAKAYPAFHIRNIMSNGFVWNGAGEGVYNHFANTGGVLPDENNGGCGVRVQYGQFSMFFAADIQGIVNYGEPACADMESAVAPAVGRVDIATISHHGNRNALNVNYIQTLRPRVWIEQVWSSDHPGHEVLNRLTSRATNPYPHDLFATNMLEANKLVIGPALENAYKSTSGHIVIRVAPDGGSYRIFVLDSFKKGQQVKQEFGPYTAGSNQQ</sequence>